<dbReference type="Proteomes" id="UP000030645">
    <property type="component" value="Unassembled WGS sequence"/>
</dbReference>
<dbReference type="KEGG" id="mnt:21407435"/>
<feature type="transmembrane region" description="Helical" evidence="1">
    <location>
        <begin position="12"/>
        <end position="29"/>
    </location>
</feature>
<reference evidence="3" key="1">
    <citation type="submission" date="2013-01" db="EMBL/GenBank/DDBJ databases">
        <title>Draft Genome Sequence of a Mulberry Tree, Morus notabilis C.K. Schneid.</title>
        <authorList>
            <person name="He N."/>
            <person name="Zhao S."/>
        </authorList>
    </citation>
    <scope>NUCLEOTIDE SEQUENCE</scope>
</reference>
<evidence type="ECO:0000256" key="1">
    <source>
        <dbReference type="SAM" id="Phobius"/>
    </source>
</evidence>
<dbReference type="EMBL" id="KE344580">
    <property type="protein sequence ID" value="EXB68687.1"/>
    <property type="molecule type" value="Genomic_DNA"/>
</dbReference>
<organism evidence="2 3">
    <name type="scientific">Morus notabilis</name>
    <dbReference type="NCBI Taxonomy" id="981085"/>
    <lineage>
        <taxon>Eukaryota</taxon>
        <taxon>Viridiplantae</taxon>
        <taxon>Streptophyta</taxon>
        <taxon>Embryophyta</taxon>
        <taxon>Tracheophyta</taxon>
        <taxon>Spermatophyta</taxon>
        <taxon>Magnoliopsida</taxon>
        <taxon>eudicotyledons</taxon>
        <taxon>Gunneridae</taxon>
        <taxon>Pentapetalae</taxon>
        <taxon>rosids</taxon>
        <taxon>fabids</taxon>
        <taxon>Rosales</taxon>
        <taxon>Moraceae</taxon>
        <taxon>Moreae</taxon>
        <taxon>Morus</taxon>
    </lineage>
</organism>
<evidence type="ECO:0000313" key="2">
    <source>
        <dbReference type="EMBL" id="EXB68687.1"/>
    </source>
</evidence>
<keyword evidence="1" id="KW-0472">Membrane</keyword>
<protein>
    <submittedName>
        <fullName evidence="2">Uncharacterized protein</fullName>
    </submittedName>
</protein>
<evidence type="ECO:0000313" key="3">
    <source>
        <dbReference type="Proteomes" id="UP000030645"/>
    </source>
</evidence>
<keyword evidence="3" id="KW-1185">Reference proteome</keyword>
<gene>
    <name evidence="2" type="ORF">L484_024702</name>
</gene>
<proteinExistence type="predicted"/>
<keyword evidence="1" id="KW-1133">Transmembrane helix</keyword>
<accession>W9R4M0</accession>
<keyword evidence="1" id="KW-0812">Transmembrane</keyword>
<feature type="transmembrane region" description="Helical" evidence="1">
    <location>
        <begin position="90"/>
        <end position="109"/>
    </location>
</feature>
<name>W9R4M0_9ROSA</name>
<sequence>MVSVKKIMQQQLALRMMLIVVLAAAYLVVADPDHEHDDKNNNNEVINRKLMKLEPQPNCGGLGAYCDQANWCCGNLECKRNPRITDGTRGIVYTFYDCFAYVIVGVFMLN</sequence>
<dbReference type="AlphaFoldDB" id="W9R4M0"/>